<keyword evidence="2" id="KW-1185">Reference proteome</keyword>
<evidence type="ECO:0000313" key="1">
    <source>
        <dbReference type="EMBL" id="CAG8661289.1"/>
    </source>
</evidence>
<dbReference type="Proteomes" id="UP000789920">
    <property type="component" value="Unassembled WGS sequence"/>
</dbReference>
<accession>A0ACA9NKE1</accession>
<organism evidence="1 2">
    <name type="scientific">Racocetra persica</name>
    <dbReference type="NCBI Taxonomy" id="160502"/>
    <lineage>
        <taxon>Eukaryota</taxon>
        <taxon>Fungi</taxon>
        <taxon>Fungi incertae sedis</taxon>
        <taxon>Mucoromycota</taxon>
        <taxon>Glomeromycotina</taxon>
        <taxon>Glomeromycetes</taxon>
        <taxon>Diversisporales</taxon>
        <taxon>Gigasporaceae</taxon>
        <taxon>Racocetra</taxon>
    </lineage>
</organism>
<name>A0ACA9NKE1_9GLOM</name>
<evidence type="ECO:0000313" key="2">
    <source>
        <dbReference type="Proteomes" id="UP000789920"/>
    </source>
</evidence>
<protein>
    <submittedName>
        <fullName evidence="1">17021_t:CDS:1</fullName>
    </submittedName>
</protein>
<reference evidence="1" key="1">
    <citation type="submission" date="2021-06" db="EMBL/GenBank/DDBJ databases">
        <authorList>
            <person name="Kallberg Y."/>
            <person name="Tangrot J."/>
            <person name="Rosling A."/>
        </authorList>
    </citation>
    <scope>NUCLEOTIDE SEQUENCE</scope>
    <source>
        <strain evidence="1">MA461A</strain>
    </source>
</reference>
<gene>
    <name evidence="1" type="ORF">RPERSI_LOCUS8284</name>
</gene>
<feature type="non-terminal residue" evidence="1">
    <location>
        <position position="1"/>
    </location>
</feature>
<comment type="caution">
    <text evidence="1">The sequence shown here is derived from an EMBL/GenBank/DDBJ whole genome shotgun (WGS) entry which is preliminary data.</text>
</comment>
<sequence length="164" mass="19404">ISREEETLKENILSDDEFDICRELDIILKLFYELTEMLEGSKYPALSIVTPAIENLRLYGSFFDLRFKILLYTNKMFDEENYGQTEFDKYLKLIQLPVIEENNLLRWWSQNKYLFPTLAKLARKYLLILAFSAPNGGLFLNIKNHILDLDIDIVNCLIFLKHNL</sequence>
<proteinExistence type="predicted"/>
<dbReference type="EMBL" id="CAJVQC010014850">
    <property type="protein sequence ID" value="CAG8661289.1"/>
    <property type="molecule type" value="Genomic_DNA"/>
</dbReference>